<dbReference type="SMART" id="SM00066">
    <property type="entry name" value="GAL4"/>
    <property type="match status" value="1"/>
</dbReference>
<dbReference type="InterPro" id="IPR053181">
    <property type="entry name" value="EcdB-like_regulator"/>
</dbReference>
<dbReference type="Pfam" id="PF00172">
    <property type="entry name" value="Zn_clus"/>
    <property type="match status" value="1"/>
</dbReference>
<evidence type="ECO:0000256" key="2">
    <source>
        <dbReference type="ARBA" id="ARBA00023242"/>
    </source>
</evidence>
<dbReference type="InterPro" id="IPR001138">
    <property type="entry name" value="Zn2Cys6_DnaBD"/>
</dbReference>
<evidence type="ECO:0000313" key="6">
    <source>
        <dbReference type="Proteomes" id="UP000517252"/>
    </source>
</evidence>
<dbReference type="Pfam" id="PF04082">
    <property type="entry name" value="Fungal_trans"/>
    <property type="match status" value="1"/>
</dbReference>
<accession>A0A6V8R010</accession>
<dbReference type="PROSITE" id="PS00463">
    <property type="entry name" value="ZN2_CY6_FUNGAL_1"/>
    <property type="match status" value="1"/>
</dbReference>
<dbReference type="GO" id="GO:0006351">
    <property type="term" value="P:DNA-templated transcription"/>
    <property type="evidence" value="ECO:0007669"/>
    <property type="project" value="InterPro"/>
</dbReference>
<feature type="region of interest" description="Disordered" evidence="3">
    <location>
        <begin position="140"/>
        <end position="159"/>
    </location>
</feature>
<dbReference type="PANTHER" id="PTHR47785">
    <property type="entry name" value="ZN(II)2CYS6 TRANSCRIPTION FACTOR (EUROFUNG)-RELATED-RELATED"/>
    <property type="match status" value="1"/>
</dbReference>
<dbReference type="InterPro" id="IPR036864">
    <property type="entry name" value="Zn2-C6_fun-type_DNA-bd_sf"/>
</dbReference>
<dbReference type="OrthoDB" id="4356994at2759"/>
<sequence length="843" mass="94647">MAPDAHAGAQIPRWSRQQPVAQLAIPAPGEEEDRPHDAGGGAASSSSGTSKSKKRKLTTESFTRRKRAATACQFCRLRKTKCDAERPACGYCVYHRAKCVYDDQNEHDPPAVDNMPAYMVQLGETILLSLGEVKQLLSQPRDEPLPYRQPQQPEQQQQQPYCRDFLANTPHVVDNGRSSSTSSPLAQPRQPVSSKWIYAFTRCETMLRWPVFKGLIDEKDAEIESFLFEVGEDNENFPAPGGSPSSSRSLFDVPAPIARPVGAIDENAFVPLCRKFLVHVYPRNPILDKGALISYAKSAAANGLQWNASSCLVLLACALASFTTAWEPPISSSPSTDQNVDASGKHPTATAIEESHEDNLTARAYYEAAKKRIGALGSSLIDIQCLFFASVFEKYALRPLDAWFYVQMACMRLETLLLRRGYTHLHNDGSMPIRTTMTTEAMNNPTYLLEQRVFWTCIKAESELMPELGFRPSGLSDLGYPDLFPTPPTTFAGATQQDEVDNRDAQVVSQAPETQIDENRSWLFYLAEISLRRTIDDVLWLFYHRGEDYWMKNVDLLTRQYVETDRQIELWYSHLPPSIRFERLGQAENEYAFFLQHRFLDWRENILRPLLYIFLHHPGQLPCEVVQCGREAMQIASELIILSSQHHRHGSIWFVAYRTFACAMLILAVVIRYGDAEAPADWQWLITLALQTLRRWGLEARDIALMRDNTKVLAMGLGWAVNMHFGASWSVDLANLRDKYIASEFRTKGAHIYGGPTVDALGRVAKRTLLDAAVELPCPCQKREQGSTIEKIKLLSLFGYDRVSPRYITLVNDNVAGDAYYSSLIAINGTIIRGGGSGTNSPA</sequence>
<keyword evidence="1" id="KW-0479">Metal-binding</keyword>
<feature type="domain" description="Zn(2)-C6 fungal-type" evidence="4">
    <location>
        <begin position="71"/>
        <end position="101"/>
    </location>
</feature>
<dbReference type="CDD" id="cd12148">
    <property type="entry name" value="fungal_TF_MHR"/>
    <property type="match status" value="1"/>
</dbReference>
<name>A0A6V8R010_TRIAP</name>
<reference evidence="5 6" key="1">
    <citation type="submission" date="2020-07" db="EMBL/GenBank/DDBJ databases">
        <title>Trichoderma asperellum IC-1 whole genome shotgun sequence.</title>
        <authorList>
            <person name="Kanamasa S."/>
            <person name="Takahashi H."/>
        </authorList>
    </citation>
    <scope>NUCLEOTIDE SEQUENCE [LARGE SCALE GENOMIC DNA]</scope>
    <source>
        <strain evidence="5 6">IC-1</strain>
    </source>
</reference>
<evidence type="ECO:0000256" key="3">
    <source>
        <dbReference type="SAM" id="MobiDB-lite"/>
    </source>
</evidence>
<dbReference type="CDD" id="cd00067">
    <property type="entry name" value="GAL4"/>
    <property type="match status" value="1"/>
</dbReference>
<dbReference type="GO" id="GO:0008270">
    <property type="term" value="F:zinc ion binding"/>
    <property type="evidence" value="ECO:0007669"/>
    <property type="project" value="InterPro"/>
</dbReference>
<feature type="region of interest" description="Disordered" evidence="3">
    <location>
        <begin position="330"/>
        <end position="353"/>
    </location>
</feature>
<dbReference type="SUPFAM" id="SSF57701">
    <property type="entry name" value="Zn2/Cys6 DNA-binding domain"/>
    <property type="match status" value="1"/>
</dbReference>
<feature type="region of interest" description="Disordered" evidence="3">
    <location>
        <begin position="1"/>
        <end position="62"/>
    </location>
</feature>
<gene>
    <name evidence="5" type="ORF">TASIC1_0006011300</name>
</gene>
<evidence type="ECO:0000259" key="4">
    <source>
        <dbReference type="PROSITE" id="PS50048"/>
    </source>
</evidence>
<dbReference type="EMBL" id="BLZH01000006">
    <property type="protein sequence ID" value="GFP55943.1"/>
    <property type="molecule type" value="Genomic_DNA"/>
</dbReference>
<comment type="caution">
    <text evidence="5">The sequence shown here is derived from an EMBL/GenBank/DDBJ whole genome shotgun (WGS) entry which is preliminary data.</text>
</comment>
<dbReference type="GO" id="GO:0003677">
    <property type="term" value="F:DNA binding"/>
    <property type="evidence" value="ECO:0007669"/>
    <property type="project" value="InterPro"/>
</dbReference>
<organism evidence="5 6">
    <name type="scientific">Trichoderma asperellum</name>
    <name type="common">Filamentous fungus</name>
    <dbReference type="NCBI Taxonomy" id="101201"/>
    <lineage>
        <taxon>Eukaryota</taxon>
        <taxon>Fungi</taxon>
        <taxon>Dikarya</taxon>
        <taxon>Ascomycota</taxon>
        <taxon>Pezizomycotina</taxon>
        <taxon>Sordariomycetes</taxon>
        <taxon>Hypocreomycetidae</taxon>
        <taxon>Hypocreales</taxon>
        <taxon>Hypocreaceae</taxon>
        <taxon>Trichoderma</taxon>
    </lineage>
</organism>
<dbReference type="PANTHER" id="PTHR47785:SF5">
    <property type="entry name" value="ZN(II)2CYS6 TRANSCRIPTION FACTOR (EUROFUNG)"/>
    <property type="match status" value="1"/>
</dbReference>
<keyword evidence="2" id="KW-0539">Nucleus</keyword>
<feature type="compositionally biased region" description="Low complexity" evidence="3">
    <location>
        <begin position="149"/>
        <end position="159"/>
    </location>
</feature>
<dbReference type="AlphaFoldDB" id="A0A6V8R010"/>
<dbReference type="PROSITE" id="PS50048">
    <property type="entry name" value="ZN2_CY6_FUNGAL_2"/>
    <property type="match status" value="1"/>
</dbReference>
<dbReference type="GO" id="GO:0000981">
    <property type="term" value="F:DNA-binding transcription factor activity, RNA polymerase II-specific"/>
    <property type="evidence" value="ECO:0007669"/>
    <property type="project" value="InterPro"/>
</dbReference>
<evidence type="ECO:0000256" key="1">
    <source>
        <dbReference type="ARBA" id="ARBA00022723"/>
    </source>
</evidence>
<evidence type="ECO:0000313" key="5">
    <source>
        <dbReference type="EMBL" id="GFP55943.1"/>
    </source>
</evidence>
<dbReference type="Gene3D" id="4.10.240.10">
    <property type="entry name" value="Zn(2)-C6 fungal-type DNA-binding domain"/>
    <property type="match status" value="1"/>
</dbReference>
<dbReference type="InterPro" id="IPR007219">
    <property type="entry name" value="XnlR_reg_dom"/>
</dbReference>
<proteinExistence type="predicted"/>
<dbReference type="Proteomes" id="UP000517252">
    <property type="component" value="Unassembled WGS sequence"/>
</dbReference>
<feature type="compositionally biased region" description="Polar residues" evidence="3">
    <location>
        <begin position="330"/>
        <end position="341"/>
    </location>
</feature>
<protein>
    <submittedName>
        <fullName evidence="5">Oleate-activated transcription factor 1</fullName>
    </submittedName>
</protein>